<organism evidence="3">
    <name type="scientific">Laccaria bicolor (strain S238N-H82 / ATCC MYA-4686)</name>
    <name type="common">Bicoloured deceiver</name>
    <name type="synonym">Laccaria laccata var. bicolor</name>
    <dbReference type="NCBI Taxonomy" id="486041"/>
    <lineage>
        <taxon>Eukaryota</taxon>
        <taxon>Fungi</taxon>
        <taxon>Dikarya</taxon>
        <taxon>Basidiomycota</taxon>
        <taxon>Agaricomycotina</taxon>
        <taxon>Agaricomycetes</taxon>
        <taxon>Agaricomycetidae</taxon>
        <taxon>Agaricales</taxon>
        <taxon>Agaricineae</taxon>
        <taxon>Hydnangiaceae</taxon>
        <taxon>Laccaria</taxon>
    </lineage>
</organism>
<dbReference type="InParanoid" id="B0CVL9"/>
<dbReference type="KEGG" id="lbc:LACBIDRAFT_292561"/>
<proteinExistence type="predicted"/>
<dbReference type="HOGENOM" id="CLU_049916_0_0_1"/>
<name>B0CVL9_LACBS</name>
<feature type="region of interest" description="Disordered" evidence="1">
    <location>
        <begin position="1"/>
        <end position="21"/>
    </location>
</feature>
<protein>
    <submittedName>
        <fullName evidence="2">Predicted protein</fullName>
    </submittedName>
</protein>
<gene>
    <name evidence="2" type="ORF">LACBIDRAFT_292561</name>
</gene>
<dbReference type="Proteomes" id="UP000001194">
    <property type="component" value="Unassembled WGS sequence"/>
</dbReference>
<feature type="compositionally biased region" description="Basic and acidic residues" evidence="1">
    <location>
        <begin position="432"/>
        <end position="445"/>
    </location>
</feature>
<evidence type="ECO:0000313" key="3">
    <source>
        <dbReference type="Proteomes" id="UP000001194"/>
    </source>
</evidence>
<feature type="region of interest" description="Disordered" evidence="1">
    <location>
        <begin position="426"/>
        <end position="445"/>
    </location>
</feature>
<dbReference type="RefSeq" id="XP_001876266.1">
    <property type="nucleotide sequence ID" value="XM_001876231.1"/>
</dbReference>
<dbReference type="AlphaFoldDB" id="B0CVL9"/>
<dbReference type="GeneID" id="6071749"/>
<reference evidence="2 3" key="1">
    <citation type="journal article" date="2008" name="Nature">
        <title>The genome of Laccaria bicolor provides insights into mycorrhizal symbiosis.</title>
        <authorList>
            <person name="Martin F."/>
            <person name="Aerts A."/>
            <person name="Ahren D."/>
            <person name="Brun A."/>
            <person name="Danchin E.G.J."/>
            <person name="Duchaussoy F."/>
            <person name="Gibon J."/>
            <person name="Kohler A."/>
            <person name="Lindquist E."/>
            <person name="Pereda V."/>
            <person name="Salamov A."/>
            <person name="Shapiro H.J."/>
            <person name="Wuyts J."/>
            <person name="Blaudez D."/>
            <person name="Buee M."/>
            <person name="Brokstein P."/>
            <person name="Canbaeck B."/>
            <person name="Cohen D."/>
            <person name="Courty P.E."/>
            <person name="Coutinho P.M."/>
            <person name="Delaruelle C."/>
            <person name="Detter J.C."/>
            <person name="Deveau A."/>
            <person name="DiFazio S."/>
            <person name="Duplessis S."/>
            <person name="Fraissinet-Tachet L."/>
            <person name="Lucic E."/>
            <person name="Frey-Klett P."/>
            <person name="Fourrey C."/>
            <person name="Feussner I."/>
            <person name="Gay G."/>
            <person name="Grimwood J."/>
            <person name="Hoegger P.J."/>
            <person name="Jain P."/>
            <person name="Kilaru S."/>
            <person name="Labbe J."/>
            <person name="Lin Y.C."/>
            <person name="Legue V."/>
            <person name="Le Tacon F."/>
            <person name="Marmeisse R."/>
            <person name="Melayah D."/>
            <person name="Montanini B."/>
            <person name="Muratet M."/>
            <person name="Nehls U."/>
            <person name="Niculita-Hirzel H."/>
            <person name="Oudot-Le Secq M.P."/>
            <person name="Peter M."/>
            <person name="Quesneville H."/>
            <person name="Rajashekar B."/>
            <person name="Reich M."/>
            <person name="Rouhier N."/>
            <person name="Schmutz J."/>
            <person name="Yin T."/>
            <person name="Chalot M."/>
            <person name="Henrissat B."/>
            <person name="Kuees U."/>
            <person name="Lucas S."/>
            <person name="Van de Peer Y."/>
            <person name="Podila G.K."/>
            <person name="Polle A."/>
            <person name="Pukkila P.J."/>
            <person name="Richardson P.M."/>
            <person name="Rouze P."/>
            <person name="Sanders I.R."/>
            <person name="Stajich J.E."/>
            <person name="Tunlid A."/>
            <person name="Tuskan G."/>
            <person name="Grigoriev I.V."/>
        </authorList>
    </citation>
    <scope>NUCLEOTIDE SEQUENCE [LARGE SCALE GENOMIC DNA]</scope>
    <source>
        <strain evidence="3">S238N-H82 / ATCC MYA-4686</strain>
    </source>
</reference>
<dbReference type="EMBL" id="DS547093">
    <property type="protein sequence ID" value="EDR13768.1"/>
    <property type="molecule type" value="Genomic_DNA"/>
</dbReference>
<accession>B0CVL9</accession>
<keyword evidence="3" id="KW-1185">Reference proteome</keyword>
<sequence>MSTNSLPSYLSPSLNRVPSYSAEPHDYERRLALADRLRPRPSGSFVKESKNGDARLRLSAQEDNISLPIYGSRGVVEGTVELSKTDGIQSVEVKIEGRLKLREIAEGGTALARLCLDTALVWFRDDNNIMCPPSMPFALTLPSTFTFEDKTYPLPPTFDVKLEGLPGFTANIDYSVSATIVKSNAIPLRIKSKALNVNIGSGASNLTIPFTYLPRTRPAYPIPTQLFPTKNGFILTPEWRVYESVMVAKKSSGQNITTKLYLPASRIFCVGQPIPFHLTLESSAMSLADFLPYSPVVTVVGKPKATRLELTRQSTVDVRNVLKSGAKTDIWRVDCIGEGKFRHAGDGPTWISFTGEVTIKEGTIPGFRAAGLTVKDFILFTVNPHDPKKSSFRDLRQVIPVRLTTDTWTMNGAGVGVFPAFEYSVPSSPGDTEDHGSSANGHDER</sequence>
<feature type="compositionally biased region" description="Low complexity" evidence="1">
    <location>
        <begin position="1"/>
        <end position="15"/>
    </location>
</feature>
<evidence type="ECO:0000313" key="2">
    <source>
        <dbReference type="EMBL" id="EDR13768.1"/>
    </source>
</evidence>
<dbReference type="OrthoDB" id="3242181at2759"/>
<evidence type="ECO:0000256" key="1">
    <source>
        <dbReference type="SAM" id="MobiDB-lite"/>
    </source>
</evidence>